<protein>
    <submittedName>
        <fullName evidence="2">Permease</fullName>
    </submittedName>
</protein>
<dbReference type="OrthoDB" id="92225at2"/>
<organism evidence="2 3">
    <name type="scientific">Boudabousia marimammalium</name>
    <dbReference type="NCBI Taxonomy" id="156892"/>
    <lineage>
        <taxon>Bacteria</taxon>
        <taxon>Bacillati</taxon>
        <taxon>Actinomycetota</taxon>
        <taxon>Actinomycetes</taxon>
        <taxon>Actinomycetales</taxon>
        <taxon>Actinomycetaceae</taxon>
        <taxon>Boudabousia</taxon>
    </lineage>
</organism>
<evidence type="ECO:0000256" key="1">
    <source>
        <dbReference type="SAM" id="Phobius"/>
    </source>
</evidence>
<dbReference type="Proteomes" id="UP000186465">
    <property type="component" value="Unassembled WGS sequence"/>
</dbReference>
<keyword evidence="1" id="KW-1133">Transmembrane helix</keyword>
<dbReference type="AlphaFoldDB" id="A0A1Q5PSD0"/>
<proteinExistence type="predicted"/>
<keyword evidence="3" id="KW-1185">Reference proteome</keyword>
<reference evidence="3" key="1">
    <citation type="submission" date="2016-11" db="EMBL/GenBank/DDBJ databases">
        <title>Actinomyces gypaetusis sp. nov. isolated from Gypaetus barbatus in Qinghai Tibet Plateau China.</title>
        <authorList>
            <person name="Meng X."/>
        </authorList>
    </citation>
    <scope>NUCLEOTIDE SEQUENCE [LARGE SCALE GENOMIC DNA]</scope>
    <source>
        <strain evidence="3">DSM 15383</strain>
    </source>
</reference>
<feature type="transmembrane region" description="Helical" evidence="1">
    <location>
        <begin position="69"/>
        <end position="95"/>
    </location>
</feature>
<dbReference type="STRING" id="156892.BM477_00455"/>
<evidence type="ECO:0000313" key="3">
    <source>
        <dbReference type="Proteomes" id="UP000186465"/>
    </source>
</evidence>
<feature type="transmembrane region" description="Helical" evidence="1">
    <location>
        <begin position="156"/>
        <end position="173"/>
    </location>
</feature>
<accession>A0A1Q5PSD0</accession>
<dbReference type="Pfam" id="PF10797">
    <property type="entry name" value="YhfT"/>
    <property type="match status" value="1"/>
</dbReference>
<name>A0A1Q5PSD0_9ACTO</name>
<keyword evidence="1" id="KW-0472">Membrane</keyword>
<dbReference type="RefSeq" id="WP_075360720.1">
    <property type="nucleotide sequence ID" value="NZ_MPDM01000001.1"/>
</dbReference>
<feature type="transmembrane region" description="Helical" evidence="1">
    <location>
        <begin position="311"/>
        <end position="334"/>
    </location>
</feature>
<feature type="transmembrane region" description="Helical" evidence="1">
    <location>
        <begin position="354"/>
        <end position="382"/>
    </location>
</feature>
<dbReference type="InterPro" id="IPR019733">
    <property type="entry name" value="Uncharacterised_YhfT"/>
</dbReference>
<feature type="transmembrane region" description="Helical" evidence="1">
    <location>
        <begin position="269"/>
        <end position="290"/>
    </location>
</feature>
<feature type="transmembrane region" description="Helical" evidence="1">
    <location>
        <begin position="445"/>
        <end position="467"/>
    </location>
</feature>
<evidence type="ECO:0000313" key="2">
    <source>
        <dbReference type="EMBL" id="OKL50481.1"/>
    </source>
</evidence>
<keyword evidence="1" id="KW-0812">Transmembrane</keyword>
<comment type="caution">
    <text evidence="2">The sequence shown here is derived from an EMBL/GenBank/DDBJ whole genome shotgun (WGS) entry which is preliminary data.</text>
</comment>
<feature type="transmembrane region" description="Helical" evidence="1">
    <location>
        <begin position="403"/>
        <end position="433"/>
    </location>
</feature>
<sequence>MIATLFTSFPLAEAKPEVGIHFQLWQSIVVIIVSGIAAVMGHYALAVFNDGARPFMLDFIQKRTSRAETGMIVFGLSAGFIFGLGAPMALSTGVLNPWLIFLPVEILGILAPWPWLAGLAGSAWGALCAFGLSGANAVAHELPVDFISALKQMGTPILYLFAMFPVIAVAKQFGKVKGGITFALVIATMFGSMKLFPKTFPGSLAMAIGVLILLIFAVHHDLTKKKAETAALADISEAERKAFDKRKLAEKDAVNQLFGPNAARLRKNLIWFAILGGAVCVLAASHIFGGGEATSFMIADGRYVEAAQIDFYRAFGFIPLIATTALASGAYAMAGFTFVYPVGYLIPYWVGNEWLGLVLAFVAGALIFCIEVFALSAIGNWLQSWPSVRNSADHIRTAISESLQVAILVGSIMAALAMGGGAGIFIVGGLYLLNEALDRPVVRMAAGPTAVIIGGILLNLLYLVGLFTPVGA</sequence>
<feature type="transmembrane region" description="Helical" evidence="1">
    <location>
        <begin position="115"/>
        <end position="135"/>
    </location>
</feature>
<feature type="transmembrane region" description="Helical" evidence="1">
    <location>
        <begin position="203"/>
        <end position="220"/>
    </location>
</feature>
<gene>
    <name evidence="2" type="ORF">BM477_00455</name>
</gene>
<feature type="transmembrane region" description="Helical" evidence="1">
    <location>
        <begin position="24"/>
        <end position="48"/>
    </location>
</feature>
<dbReference type="EMBL" id="MPDM01000001">
    <property type="protein sequence ID" value="OKL50481.1"/>
    <property type="molecule type" value="Genomic_DNA"/>
</dbReference>